<feature type="region of interest" description="Disordered" evidence="1">
    <location>
        <begin position="275"/>
        <end position="303"/>
    </location>
</feature>
<keyword evidence="2" id="KW-0472">Membrane</keyword>
<evidence type="ECO:0000256" key="3">
    <source>
        <dbReference type="SAM" id="SignalP"/>
    </source>
</evidence>
<feature type="compositionally biased region" description="Polar residues" evidence="1">
    <location>
        <begin position="280"/>
        <end position="290"/>
    </location>
</feature>
<dbReference type="EMBL" id="JXTB01000635">
    <property type="protein sequence ID" value="PON34950.1"/>
    <property type="molecule type" value="Genomic_DNA"/>
</dbReference>
<gene>
    <name evidence="5" type="ORF">PanWU01x14_340080</name>
</gene>
<reference evidence="6" key="1">
    <citation type="submission" date="2016-06" db="EMBL/GenBank/DDBJ databases">
        <title>Parallel loss of symbiosis genes in relatives of nitrogen-fixing non-legume Parasponia.</title>
        <authorList>
            <person name="Van Velzen R."/>
            <person name="Holmer R."/>
            <person name="Bu F."/>
            <person name="Rutten L."/>
            <person name="Van Zeijl A."/>
            <person name="Liu W."/>
            <person name="Santuari L."/>
            <person name="Cao Q."/>
            <person name="Sharma T."/>
            <person name="Shen D."/>
            <person name="Roswanjaya Y."/>
            <person name="Wardhani T."/>
            <person name="Kalhor M.S."/>
            <person name="Jansen J."/>
            <person name="Van den Hoogen J."/>
            <person name="Gungor B."/>
            <person name="Hartog M."/>
            <person name="Hontelez J."/>
            <person name="Verver J."/>
            <person name="Yang W.-C."/>
            <person name="Schijlen E."/>
            <person name="Repin R."/>
            <person name="Schilthuizen M."/>
            <person name="Schranz E."/>
            <person name="Heidstra R."/>
            <person name="Miyata K."/>
            <person name="Fedorova E."/>
            <person name="Kohlen W."/>
            <person name="Bisseling T."/>
            <person name="Smit S."/>
            <person name="Geurts R."/>
        </authorList>
    </citation>
    <scope>NUCLEOTIDE SEQUENCE [LARGE SCALE GENOMIC DNA]</scope>
    <source>
        <strain evidence="6">cv. WU1-14</strain>
    </source>
</reference>
<evidence type="ECO:0000313" key="6">
    <source>
        <dbReference type="Proteomes" id="UP000237105"/>
    </source>
</evidence>
<comment type="caution">
    <text evidence="5">The sequence shown here is derived from an EMBL/GenBank/DDBJ whole genome shotgun (WGS) entry which is preliminary data.</text>
</comment>
<dbReference type="OrthoDB" id="785602at2759"/>
<keyword evidence="2" id="KW-1133">Transmembrane helix</keyword>
<proteinExistence type="predicted"/>
<feature type="transmembrane region" description="Helical" evidence="2">
    <location>
        <begin position="202"/>
        <end position="223"/>
    </location>
</feature>
<evidence type="ECO:0000259" key="4">
    <source>
        <dbReference type="Pfam" id="PF24053"/>
    </source>
</evidence>
<dbReference type="InterPro" id="IPR055780">
    <property type="entry name" value="DUF7356"/>
</dbReference>
<feature type="region of interest" description="Disordered" evidence="1">
    <location>
        <begin position="45"/>
        <end position="78"/>
    </location>
</feature>
<name>A0A2P5AEJ2_PARAD</name>
<keyword evidence="6" id="KW-1185">Reference proteome</keyword>
<dbReference type="PANTHER" id="PTHR34200:SF2">
    <property type="entry name" value="TRANSMEMBRANE PROTEIN"/>
    <property type="match status" value="1"/>
</dbReference>
<feature type="chain" id="PRO_5015109798" description="DUF7356 domain-containing protein" evidence="3">
    <location>
        <begin position="27"/>
        <end position="303"/>
    </location>
</feature>
<evidence type="ECO:0000313" key="5">
    <source>
        <dbReference type="EMBL" id="PON34950.1"/>
    </source>
</evidence>
<dbReference type="Proteomes" id="UP000237105">
    <property type="component" value="Unassembled WGS sequence"/>
</dbReference>
<evidence type="ECO:0000256" key="2">
    <source>
        <dbReference type="SAM" id="Phobius"/>
    </source>
</evidence>
<evidence type="ECO:0000256" key="1">
    <source>
        <dbReference type="SAM" id="MobiDB-lite"/>
    </source>
</evidence>
<dbReference type="AlphaFoldDB" id="A0A2P5AEJ2"/>
<feature type="signal peptide" evidence="3">
    <location>
        <begin position="1"/>
        <end position="26"/>
    </location>
</feature>
<protein>
    <recommendedName>
        <fullName evidence="4">DUF7356 domain-containing protein</fullName>
    </recommendedName>
</protein>
<feature type="domain" description="DUF7356" evidence="4">
    <location>
        <begin position="86"/>
        <end position="177"/>
    </location>
</feature>
<organism evidence="5 6">
    <name type="scientific">Parasponia andersonii</name>
    <name type="common">Sponia andersonii</name>
    <dbReference type="NCBI Taxonomy" id="3476"/>
    <lineage>
        <taxon>Eukaryota</taxon>
        <taxon>Viridiplantae</taxon>
        <taxon>Streptophyta</taxon>
        <taxon>Embryophyta</taxon>
        <taxon>Tracheophyta</taxon>
        <taxon>Spermatophyta</taxon>
        <taxon>Magnoliopsida</taxon>
        <taxon>eudicotyledons</taxon>
        <taxon>Gunneridae</taxon>
        <taxon>Pentapetalae</taxon>
        <taxon>rosids</taxon>
        <taxon>fabids</taxon>
        <taxon>Rosales</taxon>
        <taxon>Cannabaceae</taxon>
        <taxon>Parasponia</taxon>
    </lineage>
</organism>
<accession>A0A2P5AEJ2</accession>
<keyword evidence="2" id="KW-0812">Transmembrane</keyword>
<dbReference type="Pfam" id="PF24053">
    <property type="entry name" value="DUF7356"/>
    <property type="match status" value="1"/>
</dbReference>
<dbReference type="STRING" id="3476.A0A2P5AEJ2"/>
<sequence length="303" mass="32449">MDRNPIGSTLVVFFLLFFMVGNGCEAYLFAKIRKLAGGVGPINKISPSPSPNSGVDSGPSRVHKVNDPAAPAPAPAAPAPAAYGLTTERCTSSMKTCHYKNQINMTACLVSSSNAHMELFLLVQNDGEGSLEVNVTSNSASKEIKVPDHQIKEVNVSGGGSSPVVLNAGNGTCVILLELPGHDNGFFKILSNYADYATLLNGAYFLFFTVFIIGGVCTCCMLGKRGRHAGGVPYQELEMGHPDSTSGDGNVETVERWDQGWDDDWDEIKAVKSPRARRNGNVSTNGLTSRSSDKDGWENNWDD</sequence>
<dbReference type="PANTHER" id="PTHR34200">
    <property type="entry name" value="DENTIN SIALOPHOSPHOPROTEIN-LIKE ISOFORM X1"/>
    <property type="match status" value="1"/>
</dbReference>
<keyword evidence="3" id="KW-0732">Signal</keyword>